<keyword evidence="3" id="KW-1185">Reference proteome</keyword>
<dbReference type="EMBL" id="CP001738">
    <property type="protein sequence ID" value="ACZ00406.1"/>
    <property type="molecule type" value="Genomic_DNA"/>
</dbReference>
<sequence length="186" mass="20440">MSQDPLRLVILTASLQPGRLGPIVTGWFADRARRRTDLSVDVIDASAELPPVERSTAARTAVGRRLAAADAFVVVTPEYNHSFPGPLKHLIDQYTAEWRAKPVGFVSYGGISGGLRAVEQLRLVFAELHAATIRNTVSFHRARERFDGDGNPKDPDSETAATALLEQLSWWAHALRDARTARPYVA</sequence>
<dbReference type="PANTHER" id="PTHR30543">
    <property type="entry name" value="CHROMATE REDUCTASE"/>
    <property type="match status" value="1"/>
</dbReference>
<evidence type="ECO:0000259" key="1">
    <source>
        <dbReference type="Pfam" id="PF03358"/>
    </source>
</evidence>
<dbReference type="GO" id="GO:0016491">
    <property type="term" value="F:oxidoreductase activity"/>
    <property type="evidence" value="ECO:0007669"/>
    <property type="project" value="InterPro"/>
</dbReference>
<dbReference type="InterPro" id="IPR005025">
    <property type="entry name" value="FMN_Rdtase-like_dom"/>
</dbReference>
<evidence type="ECO:0000313" key="2">
    <source>
        <dbReference type="EMBL" id="ACZ00406.1"/>
    </source>
</evidence>
<dbReference type="GO" id="GO:0010181">
    <property type="term" value="F:FMN binding"/>
    <property type="evidence" value="ECO:0007669"/>
    <property type="project" value="TreeGrafter"/>
</dbReference>
<dbReference type="InterPro" id="IPR029039">
    <property type="entry name" value="Flavoprotein-like_sf"/>
</dbReference>
<dbReference type="KEGG" id="tcu:Tcur_4889"/>
<dbReference type="RefSeq" id="WP_012855187.1">
    <property type="nucleotide sequence ID" value="NC_013510.1"/>
</dbReference>
<dbReference type="PANTHER" id="PTHR30543:SF21">
    <property type="entry name" value="NAD(P)H-DEPENDENT FMN REDUCTASE LOT6"/>
    <property type="match status" value="1"/>
</dbReference>
<dbReference type="GO" id="GO:0005829">
    <property type="term" value="C:cytosol"/>
    <property type="evidence" value="ECO:0007669"/>
    <property type="project" value="TreeGrafter"/>
</dbReference>
<dbReference type="InterPro" id="IPR050712">
    <property type="entry name" value="NAD(P)H-dep_reductase"/>
</dbReference>
<dbReference type="STRING" id="471852.Tcur_4889"/>
<accession>D1A891</accession>
<name>D1A891_THECD</name>
<dbReference type="Proteomes" id="UP000001918">
    <property type="component" value="Chromosome"/>
</dbReference>
<dbReference type="SUPFAM" id="SSF52218">
    <property type="entry name" value="Flavoproteins"/>
    <property type="match status" value="1"/>
</dbReference>
<proteinExistence type="predicted"/>
<dbReference type="Pfam" id="PF03358">
    <property type="entry name" value="FMN_red"/>
    <property type="match status" value="1"/>
</dbReference>
<dbReference type="AlphaFoldDB" id="D1A891"/>
<gene>
    <name evidence="2" type="ordered locus">Tcur_4889</name>
</gene>
<protein>
    <submittedName>
        <fullName evidence="2">NADPH-dependent FMN reductase</fullName>
    </submittedName>
</protein>
<evidence type="ECO:0000313" key="3">
    <source>
        <dbReference type="Proteomes" id="UP000001918"/>
    </source>
</evidence>
<feature type="domain" description="NADPH-dependent FMN reductase-like" evidence="1">
    <location>
        <begin position="7"/>
        <end position="142"/>
    </location>
</feature>
<organism evidence="2 3">
    <name type="scientific">Thermomonospora curvata (strain ATCC 19995 / DSM 43183 / JCM 3096 / KCTC 9072 / NBRC 15933 / NCIMB 10081 / Henssen B9)</name>
    <dbReference type="NCBI Taxonomy" id="471852"/>
    <lineage>
        <taxon>Bacteria</taxon>
        <taxon>Bacillati</taxon>
        <taxon>Actinomycetota</taxon>
        <taxon>Actinomycetes</taxon>
        <taxon>Streptosporangiales</taxon>
        <taxon>Thermomonosporaceae</taxon>
        <taxon>Thermomonospora</taxon>
    </lineage>
</organism>
<dbReference type="HOGENOM" id="CLU_055322_2_2_11"/>
<dbReference type="OrthoDB" id="9812295at2"/>
<dbReference type="Gene3D" id="3.40.50.360">
    <property type="match status" value="1"/>
</dbReference>
<dbReference type="eggNOG" id="COG0431">
    <property type="taxonomic scope" value="Bacteria"/>
</dbReference>
<reference evidence="2 3" key="1">
    <citation type="journal article" date="2011" name="Stand. Genomic Sci.">
        <title>Complete genome sequence of Thermomonospora curvata type strain (B9).</title>
        <authorList>
            <person name="Chertkov O."/>
            <person name="Sikorski J."/>
            <person name="Nolan M."/>
            <person name="Lapidus A."/>
            <person name="Lucas S."/>
            <person name="Del Rio T.G."/>
            <person name="Tice H."/>
            <person name="Cheng J.F."/>
            <person name="Goodwin L."/>
            <person name="Pitluck S."/>
            <person name="Liolios K."/>
            <person name="Ivanova N."/>
            <person name="Mavromatis K."/>
            <person name="Mikhailova N."/>
            <person name="Ovchinnikova G."/>
            <person name="Pati A."/>
            <person name="Chen A."/>
            <person name="Palaniappan K."/>
            <person name="Djao O.D."/>
            <person name="Land M."/>
            <person name="Hauser L."/>
            <person name="Chang Y.J."/>
            <person name="Jeffries C.D."/>
            <person name="Brettin T."/>
            <person name="Han C."/>
            <person name="Detter J.C."/>
            <person name="Rohde M."/>
            <person name="Goker M."/>
            <person name="Woyke T."/>
            <person name="Bristow J."/>
            <person name="Eisen J.A."/>
            <person name="Markowitz V."/>
            <person name="Hugenholtz P."/>
            <person name="Klenk H.P."/>
            <person name="Kyrpides N.C."/>
        </authorList>
    </citation>
    <scope>NUCLEOTIDE SEQUENCE [LARGE SCALE GENOMIC DNA]</scope>
    <source>
        <strain evidence="3">ATCC 19995 / DSM 43183 / JCM 3096 / KCTC 9072 / NBRC 15933 / NCIMB 10081 / Henssen B9</strain>
    </source>
</reference>